<keyword evidence="10" id="KW-1185">Reference proteome</keyword>
<dbReference type="Pfam" id="PF00383">
    <property type="entry name" value="dCMP_cyt_deam_1"/>
    <property type="match status" value="1"/>
</dbReference>
<dbReference type="SUPFAM" id="SSF53927">
    <property type="entry name" value="Cytidine deaminase-like"/>
    <property type="match status" value="1"/>
</dbReference>
<dbReference type="PIRSF" id="PIRSF006769">
    <property type="entry name" value="RibD"/>
    <property type="match status" value="1"/>
</dbReference>
<keyword evidence="6" id="KW-0511">Multifunctional enzyme</keyword>
<comment type="similarity">
    <text evidence="5 7">In the C-terminal section; belongs to the HTP reductase family.</text>
</comment>
<evidence type="ECO:0000313" key="9">
    <source>
        <dbReference type="EMBL" id="KGN93364.1"/>
    </source>
</evidence>
<dbReference type="InterPro" id="IPR016193">
    <property type="entry name" value="Cytidine_deaminase-like"/>
</dbReference>
<evidence type="ECO:0000256" key="7">
    <source>
        <dbReference type="PIRNR" id="PIRNR006769"/>
    </source>
</evidence>
<dbReference type="InterPro" id="IPR002734">
    <property type="entry name" value="RibDG_C"/>
</dbReference>
<evidence type="ECO:0000256" key="4">
    <source>
        <dbReference type="ARBA" id="ARBA00005259"/>
    </source>
</evidence>
<keyword evidence="7" id="KW-0479">Metal-binding</keyword>
<comment type="pathway">
    <text evidence="2 7">Cofactor biosynthesis; riboflavin biosynthesis; 5-amino-6-(D-ribitylamino)uracil from GTP: step 2/4.</text>
</comment>
<evidence type="ECO:0000259" key="8">
    <source>
        <dbReference type="PROSITE" id="PS51747"/>
    </source>
</evidence>
<keyword evidence="7" id="KW-0560">Oxidoreductase</keyword>
<gene>
    <name evidence="9" type="ORF">HQ43_01600</name>
</gene>
<keyword evidence="7" id="KW-0521">NADP</keyword>
<dbReference type="CDD" id="cd01284">
    <property type="entry name" value="Riboflavin_deaminase-reductase"/>
    <property type="match status" value="1"/>
</dbReference>
<keyword evidence="7" id="KW-0862">Zinc</keyword>
<comment type="similarity">
    <text evidence="4 7">In the N-terminal section; belongs to the cytidine and deoxycytidylate deaminase family.</text>
</comment>
<evidence type="ECO:0000256" key="6">
    <source>
        <dbReference type="ARBA" id="ARBA00023268"/>
    </source>
</evidence>
<evidence type="ECO:0000256" key="5">
    <source>
        <dbReference type="ARBA" id="ARBA00007417"/>
    </source>
</evidence>
<dbReference type="PANTHER" id="PTHR11079">
    <property type="entry name" value="CYTOSINE DEAMINASE FAMILY MEMBER"/>
    <property type="match status" value="1"/>
</dbReference>
<dbReference type="Proteomes" id="UP000030101">
    <property type="component" value="Unassembled WGS sequence"/>
</dbReference>
<evidence type="ECO:0000256" key="1">
    <source>
        <dbReference type="ARBA" id="ARBA00002151"/>
    </source>
</evidence>
<dbReference type="RefSeq" id="WP_036788799.1">
    <property type="nucleotide sequence ID" value="NZ_JQZV01000003.1"/>
</dbReference>
<proteinExistence type="inferred from homology"/>
<accession>A0ABR4XN38</accession>
<keyword evidence="7" id="KW-0378">Hydrolase</keyword>
<protein>
    <recommendedName>
        <fullName evidence="7">Riboflavin biosynthesis protein RibD</fullName>
    </recommendedName>
    <domain>
        <recommendedName>
            <fullName evidence="7">Diaminohydroxyphosphoribosylaminopyrimidine deaminase</fullName>
            <shortName evidence="7">DRAP deaminase</shortName>
            <ecNumber evidence="7">3.5.4.26</ecNumber>
        </recommendedName>
        <alternativeName>
            <fullName evidence="7">Riboflavin-specific deaminase</fullName>
        </alternativeName>
    </domain>
    <domain>
        <recommendedName>
            <fullName evidence="7">5-amino-6-(5-phosphoribosylamino)uracil reductase</fullName>
            <ecNumber evidence="7">1.1.1.193</ecNumber>
        </recommendedName>
        <alternativeName>
            <fullName evidence="7">HTP reductase</fullName>
        </alternativeName>
    </domain>
</protein>
<evidence type="ECO:0000256" key="2">
    <source>
        <dbReference type="ARBA" id="ARBA00004882"/>
    </source>
</evidence>
<dbReference type="NCBIfam" id="TIGR00326">
    <property type="entry name" value="eubact_ribD"/>
    <property type="match status" value="1"/>
</dbReference>
<evidence type="ECO:0000256" key="3">
    <source>
        <dbReference type="ARBA" id="ARBA00004910"/>
    </source>
</evidence>
<comment type="function">
    <text evidence="1 7">Converts 2,5-diamino-6-(ribosylamino)-4(3h)-pyrimidinone 5'-phosphate into 5-amino-6-(ribosylamino)-2,4(1h,3h)-pyrimidinedione 5'-phosphate.</text>
</comment>
<comment type="caution">
    <text evidence="9">The sequence shown here is derived from an EMBL/GenBank/DDBJ whole genome shotgun (WGS) entry which is preliminary data.</text>
</comment>
<comment type="catalytic activity">
    <reaction evidence="7">
        <text>5-amino-6-(5-phospho-D-ribitylamino)uracil + NADP(+) = 5-amino-6-(5-phospho-D-ribosylamino)uracil + NADPH + H(+)</text>
        <dbReference type="Rhea" id="RHEA:17845"/>
        <dbReference type="ChEBI" id="CHEBI:15378"/>
        <dbReference type="ChEBI" id="CHEBI:57783"/>
        <dbReference type="ChEBI" id="CHEBI:58349"/>
        <dbReference type="ChEBI" id="CHEBI:58421"/>
        <dbReference type="ChEBI" id="CHEBI:58453"/>
        <dbReference type="EC" id="1.1.1.193"/>
    </reaction>
</comment>
<comment type="pathway">
    <text evidence="3 7">Cofactor biosynthesis; riboflavin biosynthesis; 5-amino-6-(D-ribitylamino)uracil from GTP: step 3/4.</text>
</comment>
<comment type="cofactor">
    <cofactor evidence="7">
        <name>Zn(2+)</name>
        <dbReference type="ChEBI" id="CHEBI:29105"/>
    </cofactor>
    <text evidence="7">Binds 1 zinc ion.</text>
</comment>
<dbReference type="Pfam" id="PF01872">
    <property type="entry name" value="RibD_C"/>
    <property type="match status" value="1"/>
</dbReference>
<comment type="catalytic activity">
    <reaction evidence="7">
        <text>2,5-diamino-6-hydroxy-4-(5-phosphoribosylamino)-pyrimidine + H2O + H(+) = 5-amino-6-(5-phospho-D-ribosylamino)uracil + NH4(+)</text>
        <dbReference type="Rhea" id="RHEA:21868"/>
        <dbReference type="ChEBI" id="CHEBI:15377"/>
        <dbReference type="ChEBI" id="CHEBI:15378"/>
        <dbReference type="ChEBI" id="CHEBI:28938"/>
        <dbReference type="ChEBI" id="CHEBI:58453"/>
        <dbReference type="ChEBI" id="CHEBI:58614"/>
        <dbReference type="EC" id="3.5.4.26"/>
    </reaction>
</comment>
<dbReference type="EC" id="1.1.1.193" evidence="7"/>
<dbReference type="SUPFAM" id="SSF53597">
    <property type="entry name" value="Dihydrofolate reductase-like"/>
    <property type="match status" value="1"/>
</dbReference>
<dbReference type="PANTHER" id="PTHR11079:SF162">
    <property type="entry name" value="RIBOFLAVIN BIOSYNTHESIS PROTEIN PYRD, CHLOROPLASTIC"/>
    <property type="match status" value="1"/>
</dbReference>
<dbReference type="EMBL" id="JQZV01000003">
    <property type="protein sequence ID" value="KGN93364.1"/>
    <property type="molecule type" value="Genomic_DNA"/>
</dbReference>
<dbReference type="EC" id="3.5.4.26" evidence="7"/>
<evidence type="ECO:0000313" key="10">
    <source>
        <dbReference type="Proteomes" id="UP000030101"/>
    </source>
</evidence>
<name>A0ABR4XN38_9PORP</name>
<dbReference type="InterPro" id="IPR024072">
    <property type="entry name" value="DHFR-like_dom_sf"/>
</dbReference>
<organism evidence="9 10">
    <name type="scientific">Porphyromonas canoris</name>
    <dbReference type="NCBI Taxonomy" id="36875"/>
    <lineage>
        <taxon>Bacteria</taxon>
        <taxon>Pseudomonadati</taxon>
        <taxon>Bacteroidota</taxon>
        <taxon>Bacteroidia</taxon>
        <taxon>Bacteroidales</taxon>
        <taxon>Porphyromonadaceae</taxon>
        <taxon>Porphyromonas</taxon>
    </lineage>
</organism>
<feature type="domain" description="CMP/dCMP-type deaminase" evidence="8">
    <location>
        <begin position="6"/>
        <end position="133"/>
    </location>
</feature>
<sequence>MNLTSDKQSMYMLRAVEIAERAEWNSVKDNPKVGAVLVHNGTIIGEGYHQYSGEAHAEVICLRSVSEKNRALIPESTLYVTLEPCCHHGKTPPCSRLIIDSGIRHVVIGVEDPFPKVQGGGIEQLRSHGIRVDIDVEKEACIRLALPFFVRQLKKRPYIALKWAESSDRFIDNRTPDTPVQLSPCKISTPFTSMLVHKMRAEFEAILIGKETFLKDSPRLDLRLWHGKEPRKLVWSSDANLFDNRPEHFSSKRDMWSLFSADTDSLPKQIEALYAQEGIRSILVEGGQRVLEAFLKADLWDEIRIETSDVRLKKGVFAPQVSHLDKEKKEQRILEKIEEIDGHKVTHMIRLPL</sequence>
<dbReference type="PROSITE" id="PS51747">
    <property type="entry name" value="CYT_DCMP_DEAMINASES_2"/>
    <property type="match status" value="1"/>
</dbReference>
<dbReference type="InterPro" id="IPR002125">
    <property type="entry name" value="CMP_dCMP_dom"/>
</dbReference>
<reference evidence="9 10" key="1">
    <citation type="submission" date="2014-08" db="EMBL/GenBank/DDBJ databases">
        <title>Porphyromonas canoris strain:OH2762 Genome sequencing.</title>
        <authorList>
            <person name="Wallis C."/>
            <person name="Deusch O."/>
            <person name="O'Flynn C."/>
            <person name="Davis I."/>
            <person name="Jospin G."/>
            <person name="Darling A.E."/>
            <person name="Coil D.A."/>
            <person name="Alexiev A."/>
            <person name="Horsfall A."/>
            <person name="Kirkwood N."/>
            <person name="Harris S."/>
            <person name="Eisen J.A."/>
        </authorList>
    </citation>
    <scope>NUCLEOTIDE SEQUENCE [LARGE SCALE GENOMIC DNA]</scope>
    <source>
        <strain evidence="10">COT-108 OH2762</strain>
    </source>
</reference>
<dbReference type="Gene3D" id="3.40.430.10">
    <property type="entry name" value="Dihydrofolate Reductase, subunit A"/>
    <property type="match status" value="1"/>
</dbReference>
<dbReference type="Gene3D" id="3.40.140.10">
    <property type="entry name" value="Cytidine Deaminase, domain 2"/>
    <property type="match status" value="1"/>
</dbReference>
<dbReference type="InterPro" id="IPR004794">
    <property type="entry name" value="Eubact_RibD"/>
</dbReference>
<keyword evidence="7" id="KW-0686">Riboflavin biosynthesis</keyword>